<feature type="domain" description="Beta-porphyranase A C-terminal" evidence="2">
    <location>
        <begin position="530"/>
        <end position="624"/>
    </location>
</feature>
<evidence type="ECO:0000313" key="5">
    <source>
        <dbReference type="Proteomes" id="UP000321080"/>
    </source>
</evidence>
<keyword evidence="1" id="KW-0732">Signal</keyword>
<dbReference type="RefSeq" id="WP_147769844.1">
    <property type="nucleotide sequence ID" value="NZ_VRKQ01000020.1"/>
</dbReference>
<dbReference type="Proteomes" id="UP000321080">
    <property type="component" value="Unassembled WGS sequence"/>
</dbReference>
<evidence type="ECO:0000259" key="3">
    <source>
        <dbReference type="Pfam" id="PF18206"/>
    </source>
</evidence>
<evidence type="ECO:0000313" key="4">
    <source>
        <dbReference type="EMBL" id="TXG34846.1"/>
    </source>
</evidence>
<dbReference type="CDD" id="cd21510">
    <property type="entry name" value="agarase_cat"/>
    <property type="match status" value="1"/>
</dbReference>
<feature type="chain" id="PRO_5022966170" evidence="1">
    <location>
        <begin position="20"/>
        <end position="641"/>
    </location>
</feature>
<dbReference type="Pfam" id="PF18206">
    <property type="entry name" value="Porphyrn_cat_1"/>
    <property type="match status" value="1"/>
</dbReference>
<name>A0A5C7GE57_9FLAO</name>
<dbReference type="InterPro" id="IPR040527">
    <property type="entry name" value="Beta-sand_Porphyrn"/>
</dbReference>
<dbReference type="Gene3D" id="3.20.20.80">
    <property type="entry name" value="Glycosidases"/>
    <property type="match status" value="1"/>
</dbReference>
<dbReference type="SUPFAM" id="SSF51445">
    <property type="entry name" value="(Trans)glycosidases"/>
    <property type="match status" value="1"/>
</dbReference>
<dbReference type="Pfam" id="PF18040">
    <property type="entry name" value="BPA_C"/>
    <property type="match status" value="1"/>
</dbReference>
<protein>
    <submittedName>
        <fullName evidence="4">Agarase</fullName>
    </submittedName>
</protein>
<evidence type="ECO:0000256" key="1">
    <source>
        <dbReference type="SAM" id="SignalP"/>
    </source>
</evidence>
<dbReference type="Gene3D" id="2.60.120.1200">
    <property type="match status" value="1"/>
</dbReference>
<keyword evidence="5" id="KW-1185">Reference proteome</keyword>
<dbReference type="InterPro" id="IPR041224">
    <property type="entry name" value="BPA_C"/>
</dbReference>
<dbReference type="InterPro" id="IPR017853">
    <property type="entry name" value="GH"/>
</dbReference>
<feature type="signal peptide" evidence="1">
    <location>
        <begin position="1"/>
        <end position="19"/>
    </location>
</feature>
<feature type="domain" description="Porphyranase beta-sandwich" evidence="3">
    <location>
        <begin position="417"/>
        <end position="520"/>
    </location>
</feature>
<accession>A0A5C7GE57</accession>
<dbReference type="AlphaFoldDB" id="A0A5C7GE57"/>
<evidence type="ECO:0000259" key="2">
    <source>
        <dbReference type="Pfam" id="PF18040"/>
    </source>
</evidence>
<dbReference type="OrthoDB" id="974840at2"/>
<sequence>MYKLSVLFLLVGLGLNAQTQVDVNLNVKHSVGGVSEFQRSKFITIHAAINEAEWDGDNFADNLRQDFFEKHNVFMGRNTGGISWYLNNIQEDPNRKGYADPAEITSRGIEAKNYYLECKWLHEFKDRSNLIIAPQFQGFWTGRSQQPTQQGWKLAGADAVGEFTGRFANQFYGGLGPNEINYIEIINEPAYETLGGPNNFTSTIEDIANFHSDAAKAIKAYAPKVKVGGYTAAFPNLDLGDFKRWENRWKMFIDMVGNDMDFWSLHLYDFPSISNGKSILRSGSNIEATLDMIDHYSQLSLGKVKPYVISEFGSQMHDYMSEQWSSYRDWLHIKALNSQLMAFLERPNTIEMAIPFIVAKAEWGYWDNIPYNHRLLRKENEPESYTGKWVYTDLIKFYDLWKNVKGTRVDTYTNDLDVLVDAYVDENKAFVILNNLEDQTVEIDLNLFAQRLPNIISIEKRHLTLKGEKVFLDEETLKESIQDVKLGAESTMIIEYTFKEAIAIDNNSDETKYYADNYYKPIHQNQKRYFNINQITKAGFGEAILRLGAGREHGKSLKPSITINGVNIVVPDNWRGYDQADRSSFFGVLEIPIPYHLITEQNNIIEIEFPDSGGHISSVCLQVFNFNSPITRTENSNIQAQ</sequence>
<comment type="caution">
    <text evidence="4">The sequence shown here is derived from an EMBL/GenBank/DDBJ whole genome shotgun (WGS) entry which is preliminary data.</text>
</comment>
<reference evidence="4 5" key="1">
    <citation type="submission" date="2019-08" db="EMBL/GenBank/DDBJ databases">
        <title>Seonamhaeicola sediminis sp. nov., isolated from marine sediment.</title>
        <authorList>
            <person name="Cao W.R."/>
        </authorList>
    </citation>
    <scope>NUCLEOTIDE SEQUENCE [LARGE SCALE GENOMIC DNA]</scope>
    <source>
        <strain evidence="4 5">1505</strain>
    </source>
</reference>
<organism evidence="4 5">
    <name type="scientific">Seonamhaeicola maritimus</name>
    <dbReference type="NCBI Taxonomy" id="2591822"/>
    <lineage>
        <taxon>Bacteria</taxon>
        <taxon>Pseudomonadati</taxon>
        <taxon>Bacteroidota</taxon>
        <taxon>Flavobacteriia</taxon>
        <taxon>Flavobacteriales</taxon>
        <taxon>Flavobacteriaceae</taxon>
    </lineage>
</organism>
<gene>
    <name evidence="4" type="ORF">FUA22_17240</name>
</gene>
<proteinExistence type="predicted"/>
<dbReference type="EMBL" id="VRKQ01000020">
    <property type="protein sequence ID" value="TXG34846.1"/>
    <property type="molecule type" value="Genomic_DNA"/>
</dbReference>